<organism evidence="4">
    <name type="scientific">Rodentolepis nana</name>
    <name type="common">Dwarf tapeworm</name>
    <name type="synonym">Hymenolepis nana</name>
    <dbReference type="NCBI Taxonomy" id="102285"/>
    <lineage>
        <taxon>Eukaryota</taxon>
        <taxon>Metazoa</taxon>
        <taxon>Spiralia</taxon>
        <taxon>Lophotrochozoa</taxon>
        <taxon>Platyhelminthes</taxon>
        <taxon>Cestoda</taxon>
        <taxon>Eucestoda</taxon>
        <taxon>Cyclophyllidea</taxon>
        <taxon>Hymenolepididae</taxon>
        <taxon>Rodentolepis</taxon>
    </lineage>
</organism>
<dbReference type="EMBL" id="UZAE01000939">
    <property type="protein sequence ID" value="VDN97928.1"/>
    <property type="molecule type" value="Genomic_DNA"/>
</dbReference>
<evidence type="ECO:0000313" key="4">
    <source>
        <dbReference type="WBParaSite" id="HNAJ_0000207001-mRNA-1"/>
    </source>
</evidence>
<accession>A0A0R3T4T2</accession>
<name>A0A0R3T4T2_RODNA</name>
<reference evidence="2 3" key="2">
    <citation type="submission" date="2018-11" db="EMBL/GenBank/DDBJ databases">
        <authorList>
            <consortium name="Pathogen Informatics"/>
        </authorList>
    </citation>
    <scope>NUCLEOTIDE SEQUENCE [LARGE SCALE GENOMIC DNA]</scope>
</reference>
<sequence length="499" mass="56755">MTAKLEDIMAYDRLSSTSTNSYETDSNVDRENLLKRRHNMQLIYDVVKKMCDTKCEVAFIFDPAHPCKLVDYPERDEEAIRRWNEAIQYIRDPRHTVLKLNSTPISTDESVKRFNSYNSSTSSSEKIGKSLHTMRFANNLISLLSKDPALYVCTMHILRDKLIGQPKSNGNIGNSEVNRVQQVNKIEKESCESPMPTWLKRLEYMASDVKPFKMPFTHLMPPHPEEIFQTLGDSQETSTKSDRFDEYLQEDDQLFDSSSQKSLFSSTLLTGRDDNDNGSQDRDEQSPITRLLEKLRINANAEELKLRDNMMPHTPSSSTSTGEFNVKTDTPLTAAYKASGLNICKTKKDQQPPNKALFVDYLRKMDGESKQDTSDSTLIGNNFMGPQEIGYQCPCYFEKYIDTTTNLDMQKKLQLLRGSRSNSHQTPTNKEERKNSPSLDFVSNINNYGDAGIDRQVTTKPPVSVRASQSNQRSERTAQEFIADAIAAARRSSVLLHGE</sequence>
<dbReference type="OrthoDB" id="10597274at2759"/>
<feature type="compositionally biased region" description="Basic and acidic residues" evidence="1">
    <location>
        <begin position="271"/>
        <end position="289"/>
    </location>
</feature>
<evidence type="ECO:0000313" key="3">
    <source>
        <dbReference type="Proteomes" id="UP000278807"/>
    </source>
</evidence>
<evidence type="ECO:0000256" key="1">
    <source>
        <dbReference type="SAM" id="MobiDB-lite"/>
    </source>
</evidence>
<dbReference type="WBParaSite" id="HNAJ_0000207001-mRNA-1">
    <property type="protein sequence ID" value="HNAJ_0000207001-mRNA-1"/>
    <property type="gene ID" value="HNAJ_0000207001"/>
</dbReference>
<feature type="region of interest" description="Disordered" evidence="1">
    <location>
        <begin position="416"/>
        <end position="477"/>
    </location>
</feature>
<feature type="compositionally biased region" description="Polar residues" evidence="1">
    <location>
        <begin position="436"/>
        <end position="447"/>
    </location>
</feature>
<proteinExistence type="predicted"/>
<evidence type="ECO:0000313" key="2">
    <source>
        <dbReference type="EMBL" id="VDN97928.1"/>
    </source>
</evidence>
<reference evidence="4" key="1">
    <citation type="submission" date="2017-02" db="UniProtKB">
        <authorList>
            <consortium name="WormBaseParasite"/>
        </authorList>
    </citation>
    <scope>IDENTIFICATION</scope>
</reference>
<feature type="compositionally biased region" description="Polar residues" evidence="1">
    <location>
        <begin position="419"/>
        <end position="428"/>
    </location>
</feature>
<protein>
    <submittedName>
        <fullName evidence="4">ERCC4 domain-containing protein</fullName>
    </submittedName>
</protein>
<feature type="compositionally biased region" description="Polar residues" evidence="1">
    <location>
        <begin position="456"/>
        <end position="472"/>
    </location>
</feature>
<feature type="region of interest" description="Disordered" evidence="1">
    <location>
        <begin position="267"/>
        <end position="289"/>
    </location>
</feature>
<keyword evidence="3" id="KW-1185">Reference proteome</keyword>
<dbReference type="AlphaFoldDB" id="A0A0R3T4T2"/>
<gene>
    <name evidence="2" type="ORF">HNAJ_LOCUS2069</name>
</gene>
<dbReference type="Proteomes" id="UP000278807">
    <property type="component" value="Unassembled WGS sequence"/>
</dbReference>